<protein>
    <submittedName>
        <fullName evidence="2">NAD(P)-dependent oxidoreductase</fullName>
    </submittedName>
</protein>
<dbReference type="InterPro" id="IPR001509">
    <property type="entry name" value="Epimerase_deHydtase"/>
</dbReference>
<name>A0ABR9ZVP0_9FIRM</name>
<keyword evidence="3" id="KW-1185">Reference proteome</keyword>
<evidence type="ECO:0000259" key="1">
    <source>
        <dbReference type="Pfam" id="PF01370"/>
    </source>
</evidence>
<dbReference type="Gene3D" id="3.40.50.720">
    <property type="entry name" value="NAD(P)-binding Rossmann-like Domain"/>
    <property type="match status" value="1"/>
</dbReference>
<evidence type="ECO:0000313" key="3">
    <source>
        <dbReference type="Proteomes" id="UP000614200"/>
    </source>
</evidence>
<sequence>MKALVGYTGFVGGVLCRSHAFDCLYNSKNIKEAYGTMPDLLVYCGVKAVKYIANQNPDADLQHIHETIENIKAIGAKKLILISTIDVYYAPNQMDEMTELKADMHPEPYGRHRLMLEEWVMANVEEYHIVRLPGLFGHGIKKNFIYDMIHVIPSKLTSSKMDDLIKLDDQILSSYHLSSDGYYNVNVLNDTEKRLLKEKFLKVGFSAINFTDSRAIFQFYPLDQLWRHLEIILQEDIKLMNMATEPIKISDLYAEIEQKPFLNEVANRVPHYDFWTVHAQDFGKQGHYILNKSEVIEAIFQFIQYERGGHL</sequence>
<feature type="domain" description="NAD-dependent epimerase/dehydratase" evidence="1">
    <location>
        <begin position="60"/>
        <end position="152"/>
    </location>
</feature>
<organism evidence="2 3">
    <name type="scientific">Fusibacter ferrireducens</name>
    <dbReference type="NCBI Taxonomy" id="2785058"/>
    <lineage>
        <taxon>Bacteria</taxon>
        <taxon>Bacillati</taxon>
        <taxon>Bacillota</taxon>
        <taxon>Clostridia</taxon>
        <taxon>Eubacteriales</taxon>
        <taxon>Eubacteriales Family XII. Incertae Sedis</taxon>
        <taxon>Fusibacter</taxon>
    </lineage>
</organism>
<gene>
    <name evidence="2" type="ORF">ISU02_15510</name>
</gene>
<dbReference type="RefSeq" id="WP_194702750.1">
    <property type="nucleotide sequence ID" value="NZ_JADKNH010000009.1"/>
</dbReference>
<accession>A0ABR9ZVP0</accession>
<proteinExistence type="predicted"/>
<dbReference type="InterPro" id="IPR036291">
    <property type="entry name" value="NAD(P)-bd_dom_sf"/>
</dbReference>
<evidence type="ECO:0000313" key="2">
    <source>
        <dbReference type="EMBL" id="MBF4694517.1"/>
    </source>
</evidence>
<dbReference type="Pfam" id="PF01370">
    <property type="entry name" value="Epimerase"/>
    <property type="match status" value="1"/>
</dbReference>
<dbReference type="Proteomes" id="UP000614200">
    <property type="component" value="Unassembled WGS sequence"/>
</dbReference>
<dbReference type="EMBL" id="JADKNH010000009">
    <property type="protein sequence ID" value="MBF4694517.1"/>
    <property type="molecule type" value="Genomic_DNA"/>
</dbReference>
<dbReference type="SUPFAM" id="SSF51735">
    <property type="entry name" value="NAD(P)-binding Rossmann-fold domains"/>
    <property type="match status" value="1"/>
</dbReference>
<comment type="caution">
    <text evidence="2">The sequence shown here is derived from an EMBL/GenBank/DDBJ whole genome shotgun (WGS) entry which is preliminary data.</text>
</comment>
<reference evidence="2 3" key="1">
    <citation type="submission" date="2020-11" db="EMBL/GenBank/DDBJ databases">
        <title>Fusibacter basophilias sp. nov.</title>
        <authorList>
            <person name="Qiu D."/>
        </authorList>
    </citation>
    <scope>NUCLEOTIDE SEQUENCE [LARGE SCALE GENOMIC DNA]</scope>
    <source>
        <strain evidence="2 3">Q10-2</strain>
    </source>
</reference>